<evidence type="ECO:0000313" key="7">
    <source>
        <dbReference type="EMBL" id="NKE73008.1"/>
    </source>
</evidence>
<dbReference type="RefSeq" id="WP_168062958.1">
    <property type="nucleotide sequence ID" value="NZ_VTOW01000005.1"/>
</dbReference>
<evidence type="ECO:0000256" key="4">
    <source>
        <dbReference type="PROSITE-ProRule" id="PRU01161"/>
    </source>
</evidence>
<gene>
    <name evidence="7" type="ORF">MNODULE_19835</name>
</gene>
<dbReference type="GO" id="GO:0016042">
    <property type="term" value="P:lipid catabolic process"/>
    <property type="evidence" value="ECO:0007669"/>
    <property type="project" value="UniProtKB-UniRule"/>
</dbReference>
<dbReference type="Proteomes" id="UP000534783">
    <property type="component" value="Unassembled WGS sequence"/>
</dbReference>
<dbReference type="GO" id="GO:0016787">
    <property type="term" value="F:hydrolase activity"/>
    <property type="evidence" value="ECO:0007669"/>
    <property type="project" value="UniProtKB-UniRule"/>
</dbReference>
<evidence type="ECO:0000256" key="3">
    <source>
        <dbReference type="ARBA" id="ARBA00023098"/>
    </source>
</evidence>
<dbReference type="PANTHER" id="PTHR14226:SF78">
    <property type="entry name" value="SLR0060 PROTEIN"/>
    <property type="match status" value="1"/>
</dbReference>
<feature type="short sequence motif" description="DGA/G" evidence="4">
    <location>
        <begin position="290"/>
        <end position="292"/>
    </location>
</feature>
<comment type="caution">
    <text evidence="7">The sequence shown here is derived from an EMBL/GenBank/DDBJ whole genome shotgun (WGS) entry which is preliminary data.</text>
</comment>
<dbReference type="InterPro" id="IPR002641">
    <property type="entry name" value="PNPLA_dom"/>
</dbReference>
<dbReference type="PANTHER" id="PTHR14226">
    <property type="entry name" value="NEUROPATHY TARGET ESTERASE/SWISS CHEESE D.MELANOGASTER"/>
    <property type="match status" value="1"/>
</dbReference>
<keyword evidence="5" id="KW-0175">Coiled coil</keyword>
<comment type="caution">
    <text evidence="4">Lacks conserved residue(s) required for the propagation of feature annotation.</text>
</comment>
<feature type="active site" description="Proton acceptor" evidence="4">
    <location>
        <position position="290"/>
    </location>
</feature>
<dbReference type="AlphaFoldDB" id="A0A7X6DU04"/>
<keyword evidence="8" id="KW-1185">Reference proteome</keyword>
<evidence type="ECO:0000259" key="6">
    <source>
        <dbReference type="PROSITE" id="PS51635"/>
    </source>
</evidence>
<evidence type="ECO:0000313" key="8">
    <source>
        <dbReference type="Proteomes" id="UP000534783"/>
    </source>
</evidence>
<organism evidence="7 8">
    <name type="scientific">Candidatus Manganitrophus noduliformans</name>
    <dbReference type="NCBI Taxonomy" id="2606439"/>
    <lineage>
        <taxon>Bacteria</taxon>
        <taxon>Pseudomonadati</taxon>
        <taxon>Nitrospirota</taxon>
        <taxon>Nitrospiria</taxon>
        <taxon>Candidatus Troglogloeales</taxon>
        <taxon>Candidatus Manganitrophaceae</taxon>
        <taxon>Candidatus Manganitrophus</taxon>
    </lineage>
</organism>
<dbReference type="InterPro" id="IPR016035">
    <property type="entry name" value="Acyl_Trfase/lysoPLipase"/>
</dbReference>
<proteinExistence type="predicted"/>
<feature type="active site" description="Nucleophile" evidence="4">
    <location>
        <position position="105"/>
    </location>
</feature>
<keyword evidence="1 4" id="KW-0378">Hydrolase</keyword>
<feature type="coiled-coil region" evidence="5">
    <location>
        <begin position="366"/>
        <end position="393"/>
    </location>
</feature>
<evidence type="ECO:0000256" key="2">
    <source>
        <dbReference type="ARBA" id="ARBA00022963"/>
    </source>
</evidence>
<keyword evidence="3 4" id="KW-0443">Lipid metabolism</keyword>
<reference evidence="7 8" key="1">
    <citation type="journal article" date="2020" name="Nature">
        <title>Bacterial chemolithoautotrophy via manganese oxidation.</title>
        <authorList>
            <person name="Yu H."/>
            <person name="Leadbetter J.R."/>
        </authorList>
    </citation>
    <scope>NUCLEOTIDE SEQUENCE [LARGE SCALE GENOMIC DNA]</scope>
    <source>
        <strain evidence="7 8">Mn-1</strain>
    </source>
</reference>
<accession>A0A7X6DU04</accession>
<protein>
    <submittedName>
        <fullName evidence="7">Patatin-like phospholipase family protein</fullName>
    </submittedName>
</protein>
<feature type="domain" description="PNPLA" evidence="6">
    <location>
        <begin position="61"/>
        <end position="303"/>
    </location>
</feature>
<sequence length="468" mass="53171">MREHKEIVRIVAFIALFLFSQTGCAHHLVNDRLAEYQPDAGYRFKNLTDDGNSDALFVAVAFSGGGTRAAALSYGVMKALSETEIAWQGKTKRLVEEIDLISTISGGSFTGGYYALFGDRIFTDFERKFLKRDIEGELTGLLRRPTNWFRLASFHFDRIDLAAEHYHRTVFEEKTFGDLLARNRRPFVVINATNMSLGDRFEFTQDQFDFLGSDLSSYPVARAVAASSAFPFLLSPITLNNHPAPSNYRTPPWVENAMEDYELNRRRFMRAKMLKTYEDKDGHPYTHLLDGGLADNIGLRHVIDSVRDGGIRQMMNQEKIEKFVAVIVNAKTSPPQEIDQKEDAPHLLDVAVKTATISMDNYSFETIELMKDVKEAREQAQRAIEDCQGLLAESCPLAPRLPALKQMDFYIIEVSFESIDDPKEREWFLSLPTNFSLKPAVVDRLIEKGGALLKNSEEFQRLIEELPQ</sequence>
<dbReference type="InterPro" id="IPR050301">
    <property type="entry name" value="NTE"/>
</dbReference>
<dbReference type="SUPFAM" id="SSF52151">
    <property type="entry name" value="FabD/lysophospholipase-like"/>
    <property type="match status" value="1"/>
</dbReference>
<name>A0A7X6DU04_9BACT</name>
<dbReference type="Pfam" id="PF01734">
    <property type="entry name" value="Patatin"/>
    <property type="match status" value="1"/>
</dbReference>
<dbReference type="PROSITE" id="PS51635">
    <property type="entry name" value="PNPLA"/>
    <property type="match status" value="1"/>
</dbReference>
<dbReference type="Gene3D" id="3.40.1090.10">
    <property type="entry name" value="Cytosolic phospholipase A2 catalytic domain"/>
    <property type="match status" value="2"/>
</dbReference>
<evidence type="ECO:0000256" key="1">
    <source>
        <dbReference type="ARBA" id="ARBA00022801"/>
    </source>
</evidence>
<dbReference type="EMBL" id="VTOW01000005">
    <property type="protein sequence ID" value="NKE73008.1"/>
    <property type="molecule type" value="Genomic_DNA"/>
</dbReference>
<evidence type="ECO:0000256" key="5">
    <source>
        <dbReference type="SAM" id="Coils"/>
    </source>
</evidence>
<keyword evidence="2 4" id="KW-0442">Lipid degradation</keyword>